<dbReference type="EMBL" id="CAJJDN010000113">
    <property type="protein sequence ID" value="CAD8117435.1"/>
    <property type="molecule type" value="Genomic_DNA"/>
</dbReference>
<evidence type="ECO:0000313" key="3">
    <source>
        <dbReference type="Proteomes" id="UP000692954"/>
    </source>
</evidence>
<feature type="coiled-coil region" evidence="1">
    <location>
        <begin position="12"/>
        <end position="39"/>
    </location>
</feature>
<dbReference type="AlphaFoldDB" id="A0A8S1QRE2"/>
<keyword evidence="3" id="KW-1185">Reference proteome</keyword>
<keyword evidence="1" id="KW-0175">Coiled coil</keyword>
<accession>A0A8S1QRE2</accession>
<evidence type="ECO:0000256" key="1">
    <source>
        <dbReference type="SAM" id="Coils"/>
    </source>
</evidence>
<evidence type="ECO:0000313" key="2">
    <source>
        <dbReference type="EMBL" id="CAD8117435.1"/>
    </source>
</evidence>
<protein>
    <submittedName>
        <fullName evidence="2">Uncharacterized protein</fullName>
    </submittedName>
</protein>
<dbReference type="Proteomes" id="UP000692954">
    <property type="component" value="Unassembled WGS sequence"/>
</dbReference>
<comment type="caution">
    <text evidence="2">The sequence shown here is derived from an EMBL/GenBank/DDBJ whole genome shotgun (WGS) entry which is preliminary data.</text>
</comment>
<reference evidence="2" key="1">
    <citation type="submission" date="2021-01" db="EMBL/GenBank/DDBJ databases">
        <authorList>
            <consortium name="Genoscope - CEA"/>
            <person name="William W."/>
        </authorList>
    </citation>
    <scope>NUCLEOTIDE SEQUENCE</scope>
</reference>
<sequence>MQQSESNYQQTLINCQNQNQIFETQLNEIKQTIDSSQNQQLKLPNINLQNSRTEYQYNQDPNKQNINDLIEMHKNNSLPLLHQTYDEVLDQDQNTVMILKLNNIIYFNPMTIFIPYQTKWITQESLQISDFFYKNQQQVYIDQNIQDLPYKINDQINVYVNYYNIKIKLSILQLYKSIQNIQIIVQQKYQQQKKVKQIFIVNYLKELENFIQDYQFYLVVFYNQKFLNHKKNMIVLRIVQIFYLVYSQKKIENFKFQLVLHFRRCNKRNI</sequence>
<name>A0A8S1QRE2_9CILI</name>
<organism evidence="2 3">
    <name type="scientific">Paramecium sonneborni</name>
    <dbReference type="NCBI Taxonomy" id="65129"/>
    <lineage>
        <taxon>Eukaryota</taxon>
        <taxon>Sar</taxon>
        <taxon>Alveolata</taxon>
        <taxon>Ciliophora</taxon>
        <taxon>Intramacronucleata</taxon>
        <taxon>Oligohymenophorea</taxon>
        <taxon>Peniculida</taxon>
        <taxon>Parameciidae</taxon>
        <taxon>Paramecium</taxon>
    </lineage>
</organism>
<gene>
    <name evidence="2" type="ORF">PSON_ATCC_30995.1.T1130226</name>
</gene>
<dbReference type="OrthoDB" id="10448580at2759"/>
<proteinExistence type="predicted"/>